<keyword evidence="2" id="KW-0472">Membrane</keyword>
<evidence type="ECO:0000256" key="1">
    <source>
        <dbReference type="SAM" id="MobiDB-lite"/>
    </source>
</evidence>
<keyword evidence="2" id="KW-1133">Transmembrane helix</keyword>
<evidence type="ECO:0000313" key="3">
    <source>
        <dbReference type="EMBL" id="UWX97484.1"/>
    </source>
</evidence>
<keyword evidence="2" id="KW-0812">Transmembrane</keyword>
<evidence type="ECO:0000256" key="2">
    <source>
        <dbReference type="SAM" id="Phobius"/>
    </source>
</evidence>
<dbReference type="Proteomes" id="UP001059859">
    <property type="component" value="Chromosome"/>
</dbReference>
<feature type="transmembrane region" description="Helical" evidence="2">
    <location>
        <begin position="29"/>
        <end position="49"/>
    </location>
</feature>
<protein>
    <submittedName>
        <fullName evidence="3">Uncharacterized protein</fullName>
    </submittedName>
</protein>
<feature type="region of interest" description="Disordered" evidence="1">
    <location>
        <begin position="1"/>
        <end position="21"/>
    </location>
</feature>
<evidence type="ECO:0000313" key="4">
    <source>
        <dbReference type="Proteomes" id="UP001059859"/>
    </source>
</evidence>
<dbReference type="EMBL" id="CP104275">
    <property type="protein sequence ID" value="UWX97484.1"/>
    <property type="molecule type" value="Genomic_DNA"/>
</dbReference>
<sequence>MNDSAEQTIGGPAQKDGQQPQTKLRPARLIFPVLLLLSLAAVIVVPPLASLYDQSHRTRIECTVVEAEGVKVSGPRNGGGPYHRVYITTAECGELLYETGITASNRDSVAAELEPGEKYSFEIGEVDNTFRWLMNRFDVSPEVWSFEEING</sequence>
<accession>A0ABY5YT65</accession>
<gene>
    <name evidence="3" type="ORF">N2K95_01965</name>
</gene>
<name>A0ABY5YT65_9MICC</name>
<keyword evidence="4" id="KW-1185">Reference proteome</keyword>
<reference evidence="3" key="1">
    <citation type="submission" date="2022-09" db="EMBL/GenBank/DDBJ databases">
        <title>Novel species in genus Arthrobacter.</title>
        <authorList>
            <person name="Liu Y."/>
        </authorList>
    </citation>
    <scope>NUCLEOTIDE SEQUENCE</scope>
    <source>
        <strain evidence="3">Zg-Y815</strain>
    </source>
</reference>
<organism evidence="3 4">
    <name type="scientific">Arthrobacter zhaoxinii</name>
    <dbReference type="NCBI Taxonomy" id="2964616"/>
    <lineage>
        <taxon>Bacteria</taxon>
        <taxon>Bacillati</taxon>
        <taxon>Actinomycetota</taxon>
        <taxon>Actinomycetes</taxon>
        <taxon>Micrococcales</taxon>
        <taxon>Micrococcaceae</taxon>
        <taxon>Arthrobacter</taxon>
    </lineage>
</organism>
<proteinExistence type="predicted"/>
<dbReference type="RefSeq" id="WP_260652685.1">
    <property type="nucleotide sequence ID" value="NZ_CP104275.1"/>
</dbReference>